<dbReference type="GO" id="GO:0000309">
    <property type="term" value="F:nicotinamide-nucleotide adenylyltransferase activity"/>
    <property type="evidence" value="ECO:0007669"/>
    <property type="project" value="TreeGrafter"/>
</dbReference>
<keyword evidence="3" id="KW-0548">Nucleotidyltransferase</keyword>
<feature type="domain" description="Cytidyltransferase-like" evidence="2">
    <location>
        <begin position="126"/>
        <end position="278"/>
    </location>
</feature>
<dbReference type="PANTHER" id="PTHR12039">
    <property type="entry name" value="NICOTINAMIDE MONONUCLEOTIDE ADENYLYLTRANSFERASE"/>
    <property type="match status" value="1"/>
</dbReference>
<dbReference type="Gene3D" id="3.40.50.620">
    <property type="entry name" value="HUPs"/>
    <property type="match status" value="1"/>
</dbReference>
<dbReference type="InterPro" id="IPR014729">
    <property type="entry name" value="Rossmann-like_a/b/a_fold"/>
</dbReference>
<keyword evidence="3" id="KW-0808">Transferase</keyword>
<evidence type="ECO:0000313" key="4">
    <source>
        <dbReference type="Proteomes" id="UP000323067"/>
    </source>
</evidence>
<dbReference type="InterPro" id="IPR051182">
    <property type="entry name" value="Euk_NMN_adenylyltrnsfrase"/>
</dbReference>
<evidence type="ECO:0000256" key="1">
    <source>
        <dbReference type="SAM" id="MobiDB-lite"/>
    </source>
</evidence>
<evidence type="ECO:0000313" key="3">
    <source>
        <dbReference type="EMBL" id="ATY62404.1"/>
    </source>
</evidence>
<organism evidence="3 4">
    <name type="scientific">Cordyceps militaris</name>
    <name type="common">Caterpillar fungus</name>
    <name type="synonym">Clavaria militaris</name>
    <dbReference type="NCBI Taxonomy" id="73501"/>
    <lineage>
        <taxon>Eukaryota</taxon>
        <taxon>Fungi</taxon>
        <taxon>Dikarya</taxon>
        <taxon>Ascomycota</taxon>
        <taxon>Pezizomycotina</taxon>
        <taxon>Sordariomycetes</taxon>
        <taxon>Hypocreomycetidae</taxon>
        <taxon>Hypocreales</taxon>
        <taxon>Cordycipitaceae</taxon>
        <taxon>Cordyceps</taxon>
    </lineage>
</organism>
<dbReference type="EMBL" id="CP023324">
    <property type="protein sequence ID" value="ATY62404.1"/>
    <property type="molecule type" value="Genomic_DNA"/>
</dbReference>
<dbReference type="GO" id="GO:0009435">
    <property type="term" value="P:NAD+ biosynthetic process"/>
    <property type="evidence" value="ECO:0007669"/>
    <property type="project" value="TreeGrafter"/>
</dbReference>
<dbReference type="PANTHER" id="PTHR12039:SF0">
    <property type="entry name" value="NICOTINAMIDE-NUCLEOTIDE ADENYLYLTRANSFERASE"/>
    <property type="match status" value="1"/>
</dbReference>
<dbReference type="SUPFAM" id="SSF52374">
    <property type="entry name" value="Nucleotidylyl transferase"/>
    <property type="match status" value="1"/>
</dbReference>
<dbReference type="InterPro" id="IPR004821">
    <property type="entry name" value="Cyt_trans-like"/>
</dbReference>
<protein>
    <submittedName>
        <fullName evidence="3">Nicotinamide-nucleotide adenylyltransferase 2</fullName>
    </submittedName>
</protein>
<dbReference type="VEuPathDB" id="FungiDB:CCM_01141"/>
<evidence type="ECO:0000259" key="2">
    <source>
        <dbReference type="Pfam" id="PF01467"/>
    </source>
</evidence>
<accession>A0A2H4SH17</accession>
<dbReference type="AlphaFoldDB" id="A0A2H4SH17"/>
<dbReference type="VEuPathDB" id="FungiDB:A9K55_008336"/>
<feature type="region of interest" description="Disordered" evidence="1">
    <location>
        <begin position="89"/>
        <end position="108"/>
    </location>
</feature>
<dbReference type="Proteomes" id="UP000323067">
    <property type="component" value="Chromosome vii"/>
</dbReference>
<feature type="region of interest" description="Disordered" evidence="1">
    <location>
        <begin position="1"/>
        <end position="35"/>
    </location>
</feature>
<reference evidence="3 4" key="1">
    <citation type="journal article" date="2017" name="BMC Genomics">
        <title>Chromosome level assembly and secondary metabolite potential of the parasitic fungus Cordyceps militaris.</title>
        <authorList>
            <person name="Kramer G.J."/>
            <person name="Nodwell J.R."/>
        </authorList>
    </citation>
    <scope>NUCLEOTIDE SEQUENCE [LARGE SCALE GENOMIC DNA]</scope>
    <source>
        <strain evidence="3 4">ATCC 34164</strain>
    </source>
</reference>
<name>A0A2H4SH17_CORMI</name>
<dbReference type="Pfam" id="PF01467">
    <property type="entry name" value="CTP_transf_like"/>
    <property type="match status" value="1"/>
</dbReference>
<dbReference type="OrthoDB" id="422187at2759"/>
<proteinExistence type="predicted"/>
<gene>
    <name evidence="3" type="ORF">A9K55_008336</name>
</gene>
<sequence>MDARNPTTNGTTTTTTTTNGAAAHDDTAAAAAGPRAPIITTMSPYTFPVDKLRQRLTRPGKTPLVLVACGSYSPITVLHVEMFRMAERHVESSARQHPARGSGSGSSGGGADFEVVGSYLSPVSDAYKKPALAAARHRLAMCERAVARTDIMVDPWEALRCDAATRAPVYTSTVDVLCHVDHEINRDGGGIETADGMGRVRARIVLLMGADVAATMGDPRLWPTPDVDVILGHYGAFVIERPMQTRIDDALADLHKYDDKIWVVAAFENDVSSTKIRAQLKNGERVLDLAQPVYEYIKTNDLYYEETGHAKANGAGAMS</sequence>
<dbReference type="GO" id="GO:0004515">
    <property type="term" value="F:nicotinate-nucleotide adenylyltransferase activity"/>
    <property type="evidence" value="ECO:0007669"/>
    <property type="project" value="TreeGrafter"/>
</dbReference>